<organism evidence="1 2">
    <name type="scientific">Leucosporidium creatinivorum</name>
    <dbReference type="NCBI Taxonomy" id="106004"/>
    <lineage>
        <taxon>Eukaryota</taxon>
        <taxon>Fungi</taxon>
        <taxon>Dikarya</taxon>
        <taxon>Basidiomycota</taxon>
        <taxon>Pucciniomycotina</taxon>
        <taxon>Microbotryomycetes</taxon>
        <taxon>Leucosporidiales</taxon>
        <taxon>Leucosporidium</taxon>
    </lineage>
</organism>
<protein>
    <recommendedName>
        <fullName evidence="3">F-box domain-containing protein</fullName>
    </recommendedName>
</protein>
<dbReference type="InParanoid" id="A0A1Y2F648"/>
<dbReference type="AlphaFoldDB" id="A0A1Y2F648"/>
<dbReference type="Gene3D" id="3.80.10.10">
    <property type="entry name" value="Ribonuclease Inhibitor"/>
    <property type="match status" value="1"/>
</dbReference>
<name>A0A1Y2F648_9BASI</name>
<proteinExistence type="predicted"/>
<evidence type="ECO:0008006" key="3">
    <source>
        <dbReference type="Google" id="ProtNLM"/>
    </source>
</evidence>
<keyword evidence="2" id="KW-1185">Reference proteome</keyword>
<gene>
    <name evidence="1" type="ORF">BCR35DRAFT_352916</name>
</gene>
<dbReference type="OrthoDB" id="2788229at2759"/>
<accession>A0A1Y2F648</accession>
<evidence type="ECO:0000313" key="2">
    <source>
        <dbReference type="Proteomes" id="UP000193467"/>
    </source>
</evidence>
<comment type="caution">
    <text evidence="1">The sequence shown here is derived from an EMBL/GenBank/DDBJ whole genome shotgun (WGS) entry which is preliminary data.</text>
</comment>
<reference evidence="1 2" key="1">
    <citation type="submission" date="2016-07" db="EMBL/GenBank/DDBJ databases">
        <title>Pervasive Adenine N6-methylation of Active Genes in Fungi.</title>
        <authorList>
            <consortium name="DOE Joint Genome Institute"/>
            <person name="Mondo S.J."/>
            <person name="Dannebaum R.O."/>
            <person name="Kuo R.C."/>
            <person name="Labutti K."/>
            <person name="Haridas S."/>
            <person name="Kuo A."/>
            <person name="Salamov A."/>
            <person name="Ahrendt S.R."/>
            <person name="Lipzen A."/>
            <person name="Sullivan W."/>
            <person name="Andreopoulos W.B."/>
            <person name="Clum A."/>
            <person name="Lindquist E."/>
            <person name="Daum C."/>
            <person name="Ramamoorthy G.K."/>
            <person name="Gryganskyi A."/>
            <person name="Culley D."/>
            <person name="Magnuson J.K."/>
            <person name="James T.Y."/>
            <person name="O'Malley M.A."/>
            <person name="Stajich J.E."/>
            <person name="Spatafora J.W."/>
            <person name="Visel A."/>
            <person name="Grigoriev I.V."/>
        </authorList>
    </citation>
    <scope>NUCLEOTIDE SEQUENCE [LARGE SCALE GENOMIC DNA]</scope>
    <source>
        <strain evidence="1 2">62-1032</strain>
    </source>
</reference>
<sequence length="373" mass="41289">MTSAELPFYLASPASSPCLPVELLTQIVEEVSGDRDKLDYTTLRHLCLTSKSILPFARQALYRDISITFRDADGAQYEDRAATENLTDFERLFISSDGDRLQERLREAPHLAALTTGISLHIASIKESVHFLTSNAIRNILATCPNITRFRTPGGSVLDDEAISLTEPFQQSAPRLAHLHIGLFSEIVDLLAQLPTLKHLHLDKIQNDYGDSTMPALRRSYPFTLISLRWDIENLGSLFSSLLQASSASLVRLRCFPTVASDLAPHLTAPSTLTHLELAANKPIFGDTCDSGILDALEASPHLRTLRLSGVSWPLALISRLPTNLRVIYCDGSQTDDEMLEWVLLEDPHVALRRVVMEEGGSIELEERGAEHG</sequence>
<dbReference type="InterPro" id="IPR032675">
    <property type="entry name" value="LRR_dom_sf"/>
</dbReference>
<evidence type="ECO:0000313" key="1">
    <source>
        <dbReference type="EMBL" id="ORY78415.1"/>
    </source>
</evidence>
<dbReference type="EMBL" id="MCGR01000029">
    <property type="protein sequence ID" value="ORY78415.1"/>
    <property type="molecule type" value="Genomic_DNA"/>
</dbReference>
<dbReference type="SUPFAM" id="SSF52047">
    <property type="entry name" value="RNI-like"/>
    <property type="match status" value="1"/>
</dbReference>
<dbReference type="Proteomes" id="UP000193467">
    <property type="component" value="Unassembled WGS sequence"/>
</dbReference>